<dbReference type="InterPro" id="IPR052164">
    <property type="entry name" value="Anthracycline_SecMetBiosynth"/>
</dbReference>
<dbReference type="SUPFAM" id="SSF54593">
    <property type="entry name" value="Glyoxalase/Bleomycin resistance protein/Dihydroxybiphenyl dioxygenase"/>
    <property type="match status" value="2"/>
</dbReference>
<protein>
    <submittedName>
        <fullName evidence="2">VOC family protein</fullName>
    </submittedName>
</protein>
<dbReference type="PROSITE" id="PS51819">
    <property type="entry name" value="VOC"/>
    <property type="match status" value="2"/>
</dbReference>
<dbReference type="PANTHER" id="PTHR33993:SF14">
    <property type="entry name" value="GB|AAF24581.1"/>
    <property type="match status" value="1"/>
</dbReference>
<dbReference type="InterPro" id="IPR004360">
    <property type="entry name" value="Glyas_Fos-R_dOase_dom"/>
</dbReference>
<name>A0A941EY54_9ACTN</name>
<dbReference type="InterPro" id="IPR037523">
    <property type="entry name" value="VOC_core"/>
</dbReference>
<gene>
    <name evidence="2" type="ORF">KDL01_39445</name>
</gene>
<evidence type="ECO:0000313" key="3">
    <source>
        <dbReference type="Proteomes" id="UP000675781"/>
    </source>
</evidence>
<dbReference type="InterPro" id="IPR029068">
    <property type="entry name" value="Glyas_Bleomycin-R_OHBP_Dase"/>
</dbReference>
<dbReference type="RefSeq" id="WP_212533838.1">
    <property type="nucleotide sequence ID" value="NZ_JAGSOG010000441.1"/>
</dbReference>
<dbReference type="AlphaFoldDB" id="A0A941EY54"/>
<accession>A0A941EY54</accession>
<dbReference type="Proteomes" id="UP000675781">
    <property type="component" value="Unassembled WGS sequence"/>
</dbReference>
<evidence type="ECO:0000259" key="1">
    <source>
        <dbReference type="PROSITE" id="PS51819"/>
    </source>
</evidence>
<feature type="domain" description="VOC" evidence="1">
    <location>
        <begin position="10"/>
        <end position="124"/>
    </location>
</feature>
<proteinExistence type="predicted"/>
<evidence type="ECO:0000313" key="2">
    <source>
        <dbReference type="EMBL" id="MBR7839401.1"/>
    </source>
</evidence>
<feature type="domain" description="VOC" evidence="1">
    <location>
        <begin position="138"/>
        <end position="253"/>
    </location>
</feature>
<dbReference type="PANTHER" id="PTHR33993">
    <property type="entry name" value="GLYOXALASE-RELATED"/>
    <property type="match status" value="1"/>
</dbReference>
<dbReference type="CDD" id="cd07247">
    <property type="entry name" value="SgaA_N_like"/>
    <property type="match status" value="2"/>
</dbReference>
<organism evidence="2 3">
    <name type="scientific">Actinospica durhamensis</name>
    <dbReference type="NCBI Taxonomy" id="1508375"/>
    <lineage>
        <taxon>Bacteria</taxon>
        <taxon>Bacillati</taxon>
        <taxon>Actinomycetota</taxon>
        <taxon>Actinomycetes</taxon>
        <taxon>Catenulisporales</taxon>
        <taxon>Actinospicaceae</taxon>
        <taxon>Actinospica</taxon>
    </lineage>
</organism>
<comment type="caution">
    <text evidence="2">The sequence shown here is derived from an EMBL/GenBank/DDBJ whole genome shotgun (WGS) entry which is preliminary data.</text>
</comment>
<reference evidence="2" key="1">
    <citation type="submission" date="2021-04" db="EMBL/GenBank/DDBJ databases">
        <title>Genome based classification of Actinospica acidithermotolerans sp. nov., an actinobacterium isolated from an Indonesian hot spring.</title>
        <authorList>
            <person name="Kusuma A.B."/>
            <person name="Putra K.E."/>
            <person name="Nafisah S."/>
            <person name="Loh J."/>
            <person name="Nouioui I."/>
            <person name="Goodfellow M."/>
        </authorList>
    </citation>
    <scope>NUCLEOTIDE SEQUENCE</scope>
    <source>
        <strain evidence="2">CSCA 57</strain>
    </source>
</reference>
<dbReference type="Pfam" id="PF00903">
    <property type="entry name" value="Glyoxalase"/>
    <property type="match status" value="2"/>
</dbReference>
<dbReference type="EMBL" id="JAGSOG010000441">
    <property type="protein sequence ID" value="MBR7839401.1"/>
    <property type="molecule type" value="Genomic_DNA"/>
</dbReference>
<keyword evidence="3" id="KW-1185">Reference proteome</keyword>
<dbReference type="Gene3D" id="3.10.180.10">
    <property type="entry name" value="2,3-Dihydroxybiphenyl 1,2-Dioxygenase, domain 1"/>
    <property type="match status" value="2"/>
</dbReference>
<sequence>MVEQKAALHTPCWAELSVPDPAAAQRFYGDVFGWRGETDPRPEAGGYTTFKLGQSAVAAVMPLVDETQPVSWSICLAVADAEATTSETVAHGGKVLMPPTEVFDLGSYGILADPGGAAFAIWQAKAFSGAEILGDPNSLGWIELSTRDVPQALEFYPSVFGWATHLSDFYTEWSLDGTHFGGLVDLNTLPGPAADAAPHWKPYFNVADVDEAASKAAAAAGGVLMPPENVPGDELRISVLRDPQGAVFGVFGPVKESVDVAGGGGRLKLSSPAP</sequence>